<evidence type="ECO:0000256" key="3">
    <source>
        <dbReference type="ARBA" id="ARBA00012706"/>
    </source>
</evidence>
<evidence type="ECO:0000259" key="6">
    <source>
        <dbReference type="Pfam" id="PF26410"/>
    </source>
</evidence>
<reference evidence="7" key="1">
    <citation type="submission" date="2019-03" db="EMBL/GenBank/DDBJ databases">
        <title>WGS assembly of Setaria viridis.</title>
        <authorList>
            <person name="Huang P."/>
            <person name="Jenkins J."/>
            <person name="Grimwood J."/>
            <person name="Barry K."/>
            <person name="Healey A."/>
            <person name="Mamidi S."/>
            <person name="Sreedasyam A."/>
            <person name="Shu S."/>
            <person name="Feldman M."/>
            <person name="Wu J."/>
            <person name="Yu Y."/>
            <person name="Chen C."/>
            <person name="Johnson J."/>
            <person name="Rokhsar D."/>
            <person name="Baxter I."/>
            <person name="Schmutz J."/>
            <person name="Brutnell T."/>
            <person name="Kellogg E."/>
        </authorList>
    </citation>
    <scope>NUCLEOTIDE SEQUENCE [LARGE SCALE GENOMIC DNA]</scope>
</reference>
<dbReference type="PANTHER" id="PTHR31451">
    <property type="match status" value="1"/>
</dbReference>
<dbReference type="Pfam" id="PF26410">
    <property type="entry name" value="GH5_mannosidase"/>
    <property type="match status" value="1"/>
</dbReference>
<organism evidence="7 8">
    <name type="scientific">Setaria viridis</name>
    <name type="common">Green bristlegrass</name>
    <name type="synonym">Setaria italica subsp. viridis</name>
    <dbReference type="NCBI Taxonomy" id="4556"/>
    <lineage>
        <taxon>Eukaryota</taxon>
        <taxon>Viridiplantae</taxon>
        <taxon>Streptophyta</taxon>
        <taxon>Embryophyta</taxon>
        <taxon>Tracheophyta</taxon>
        <taxon>Spermatophyta</taxon>
        <taxon>Magnoliopsida</taxon>
        <taxon>Liliopsida</taxon>
        <taxon>Poales</taxon>
        <taxon>Poaceae</taxon>
        <taxon>PACMAD clade</taxon>
        <taxon>Panicoideae</taxon>
        <taxon>Panicodae</taxon>
        <taxon>Paniceae</taxon>
        <taxon>Cenchrinae</taxon>
        <taxon>Setaria</taxon>
    </lineage>
</organism>
<accession>A0A4U6UI82</accession>
<evidence type="ECO:0000313" key="7">
    <source>
        <dbReference type="EMBL" id="TKW15890.1"/>
    </source>
</evidence>
<evidence type="ECO:0000256" key="1">
    <source>
        <dbReference type="ARBA" id="ARBA00001678"/>
    </source>
</evidence>
<dbReference type="PANTHER" id="PTHR31451:SF60">
    <property type="entry name" value="MANNAN ENDO-1,4-BETA-MANNOSIDASE 1"/>
    <property type="match status" value="1"/>
</dbReference>
<protein>
    <recommendedName>
        <fullName evidence="3">mannan endo-1,4-beta-mannosidase</fullName>
        <ecNumber evidence="3">3.2.1.78</ecNumber>
    </recommendedName>
</protein>
<comment type="catalytic activity">
    <reaction evidence="1">
        <text>Random hydrolysis of (1-&gt;4)-beta-D-mannosidic linkages in mannans, galactomannans and glucomannans.</text>
        <dbReference type="EC" id="3.2.1.78"/>
    </reaction>
</comment>
<name>A0A4U6UI82_SETVI</name>
<dbReference type="AlphaFoldDB" id="A0A4U6UI82"/>
<dbReference type="InterPro" id="IPR045053">
    <property type="entry name" value="MAN-like"/>
</dbReference>
<evidence type="ECO:0000256" key="2">
    <source>
        <dbReference type="ARBA" id="ARBA00005641"/>
    </source>
</evidence>
<keyword evidence="4" id="KW-0378">Hydrolase</keyword>
<dbReference type="GO" id="GO:0016985">
    <property type="term" value="F:mannan endo-1,4-beta-mannosidase activity"/>
    <property type="evidence" value="ECO:0007669"/>
    <property type="project" value="UniProtKB-EC"/>
</dbReference>
<keyword evidence="5" id="KW-0326">Glycosidase</keyword>
<gene>
    <name evidence="7" type="ORF">SEVIR_5G263075v2</name>
</gene>
<comment type="similarity">
    <text evidence="2">Belongs to the glycosyl hydrolase 5 (cellulase A) family.</text>
</comment>
<dbReference type="InterPro" id="IPR001547">
    <property type="entry name" value="Glyco_hydro_5"/>
</dbReference>
<evidence type="ECO:0000256" key="4">
    <source>
        <dbReference type="ARBA" id="ARBA00022801"/>
    </source>
</evidence>
<dbReference type="Gramene" id="TKW15890">
    <property type="protein sequence ID" value="TKW15890"/>
    <property type="gene ID" value="SEVIR_5G263075v2"/>
</dbReference>
<dbReference type="InterPro" id="IPR017853">
    <property type="entry name" value="GH"/>
</dbReference>
<evidence type="ECO:0000313" key="8">
    <source>
        <dbReference type="Proteomes" id="UP000298652"/>
    </source>
</evidence>
<dbReference type="Proteomes" id="UP000298652">
    <property type="component" value="Chromosome 5"/>
</dbReference>
<keyword evidence="8" id="KW-1185">Reference proteome</keyword>
<dbReference type="EC" id="3.2.1.78" evidence="3"/>
<dbReference type="Gene3D" id="3.20.20.80">
    <property type="entry name" value="Glycosidases"/>
    <property type="match status" value="1"/>
</dbReference>
<feature type="domain" description="Glycoside hydrolase family 5" evidence="6">
    <location>
        <begin position="9"/>
        <end position="83"/>
    </location>
</feature>
<proteinExistence type="inferred from homology"/>
<sequence length="115" mass="12585">MSFGADPAQRGKVTSALSQAAGAGLTVTRTWAFSDGGSNALQYSPGRYNETTFQGLDFVLSEARKHGIRMILSLVNSYDSFGGRKHCNSGAFRFLLRFLGVESFAHLFRGSSRRR</sequence>
<dbReference type="SUPFAM" id="SSF51445">
    <property type="entry name" value="(Trans)glycosidases"/>
    <property type="match status" value="1"/>
</dbReference>
<evidence type="ECO:0000256" key="5">
    <source>
        <dbReference type="ARBA" id="ARBA00023295"/>
    </source>
</evidence>
<dbReference type="EMBL" id="CM016556">
    <property type="protein sequence ID" value="TKW15890.1"/>
    <property type="molecule type" value="Genomic_DNA"/>
</dbReference>